<feature type="domain" description="N-acetyltransferase" evidence="3">
    <location>
        <begin position="3"/>
        <end position="163"/>
    </location>
</feature>
<evidence type="ECO:0000313" key="5">
    <source>
        <dbReference type="Proteomes" id="UP000573327"/>
    </source>
</evidence>
<sequence length="164" mass="17446">MDIVIRPAVESDLAAVGAVTHEAFVGDGHSPADGPYAAQLLDARPRFDQAELLVAVDPADGQLLGCVTFAVGGTPFADIAAPHEGEIRMLAVSGAARGRGVGEGLVRASMARSRELGLTGMAFSTRPSMTSAHRLYERLGFLRTPERDWDVRPGVRLLVYTLTF</sequence>
<keyword evidence="2" id="KW-0012">Acyltransferase</keyword>
<keyword evidence="4" id="KW-0689">Ribosomal protein</keyword>
<dbReference type="AlphaFoldDB" id="A0A7W7SBY5"/>
<dbReference type="PROSITE" id="PS51186">
    <property type="entry name" value="GNAT"/>
    <property type="match status" value="1"/>
</dbReference>
<evidence type="ECO:0000256" key="2">
    <source>
        <dbReference type="ARBA" id="ARBA00023315"/>
    </source>
</evidence>
<dbReference type="InterPro" id="IPR050832">
    <property type="entry name" value="Bact_Acetyltransf"/>
</dbReference>
<evidence type="ECO:0000259" key="3">
    <source>
        <dbReference type="PROSITE" id="PS51186"/>
    </source>
</evidence>
<evidence type="ECO:0000313" key="4">
    <source>
        <dbReference type="EMBL" id="MBB4947033.1"/>
    </source>
</evidence>
<dbReference type="GO" id="GO:0005840">
    <property type="term" value="C:ribosome"/>
    <property type="evidence" value="ECO:0007669"/>
    <property type="project" value="UniProtKB-KW"/>
</dbReference>
<keyword evidence="5" id="KW-1185">Reference proteome</keyword>
<dbReference type="InterPro" id="IPR016181">
    <property type="entry name" value="Acyl_CoA_acyltransferase"/>
</dbReference>
<dbReference type="Gene3D" id="3.40.630.30">
    <property type="match status" value="1"/>
</dbReference>
<dbReference type="GO" id="GO:0016747">
    <property type="term" value="F:acyltransferase activity, transferring groups other than amino-acyl groups"/>
    <property type="evidence" value="ECO:0007669"/>
    <property type="project" value="InterPro"/>
</dbReference>
<dbReference type="PANTHER" id="PTHR43877:SF2">
    <property type="entry name" value="AMINOALKYLPHOSPHONATE N-ACETYLTRANSFERASE-RELATED"/>
    <property type="match status" value="1"/>
</dbReference>
<dbReference type="Proteomes" id="UP000573327">
    <property type="component" value="Unassembled WGS sequence"/>
</dbReference>
<dbReference type="SUPFAM" id="SSF55729">
    <property type="entry name" value="Acyl-CoA N-acyltransferases (Nat)"/>
    <property type="match status" value="1"/>
</dbReference>
<comment type="caution">
    <text evidence="4">The sequence shown here is derived from an EMBL/GenBank/DDBJ whole genome shotgun (WGS) entry which is preliminary data.</text>
</comment>
<accession>A0A7W7SBY5</accession>
<protein>
    <submittedName>
        <fullName evidence="4">Ribosomal protein S18 acetylase RimI-like enzyme</fullName>
    </submittedName>
</protein>
<dbReference type="CDD" id="cd04301">
    <property type="entry name" value="NAT_SF"/>
    <property type="match status" value="1"/>
</dbReference>
<keyword evidence="1" id="KW-0808">Transferase</keyword>
<evidence type="ECO:0000256" key="1">
    <source>
        <dbReference type="ARBA" id="ARBA00022679"/>
    </source>
</evidence>
<dbReference type="InterPro" id="IPR000182">
    <property type="entry name" value="GNAT_dom"/>
</dbReference>
<keyword evidence="4" id="KW-0687">Ribonucleoprotein</keyword>
<gene>
    <name evidence="4" type="ORF">F4556_002568</name>
</gene>
<organism evidence="4 5">
    <name type="scientific">Kitasatospora gansuensis</name>
    <dbReference type="NCBI Taxonomy" id="258050"/>
    <lineage>
        <taxon>Bacteria</taxon>
        <taxon>Bacillati</taxon>
        <taxon>Actinomycetota</taxon>
        <taxon>Actinomycetes</taxon>
        <taxon>Kitasatosporales</taxon>
        <taxon>Streptomycetaceae</taxon>
        <taxon>Kitasatospora</taxon>
    </lineage>
</organism>
<dbReference type="EMBL" id="JACHJR010000001">
    <property type="protein sequence ID" value="MBB4947033.1"/>
    <property type="molecule type" value="Genomic_DNA"/>
</dbReference>
<reference evidence="4 5" key="1">
    <citation type="submission" date="2020-08" db="EMBL/GenBank/DDBJ databases">
        <title>Sequencing the genomes of 1000 actinobacteria strains.</title>
        <authorList>
            <person name="Klenk H.-P."/>
        </authorList>
    </citation>
    <scope>NUCLEOTIDE SEQUENCE [LARGE SCALE GENOMIC DNA]</scope>
    <source>
        <strain evidence="4 5">DSM 44786</strain>
    </source>
</reference>
<dbReference type="PANTHER" id="PTHR43877">
    <property type="entry name" value="AMINOALKYLPHOSPHONATE N-ACETYLTRANSFERASE-RELATED-RELATED"/>
    <property type="match status" value="1"/>
</dbReference>
<proteinExistence type="predicted"/>
<name>A0A7W7SBY5_9ACTN</name>
<dbReference type="Pfam" id="PF00583">
    <property type="entry name" value="Acetyltransf_1"/>
    <property type="match status" value="1"/>
</dbReference>